<protein>
    <submittedName>
        <fullName evidence="1">Uncharacterized protein</fullName>
    </submittedName>
</protein>
<accession>A0AAE4ANU0</accession>
<reference evidence="1" key="1">
    <citation type="submission" date="2023-07" db="EMBL/GenBank/DDBJ databases">
        <title>Genomic Encyclopedia of Type Strains, Phase IV (KMG-IV): sequencing the most valuable type-strain genomes for metagenomic binning, comparative biology and taxonomic classification.</title>
        <authorList>
            <person name="Goeker M."/>
        </authorList>
    </citation>
    <scope>NUCLEOTIDE SEQUENCE</scope>
    <source>
        <strain evidence="1">DSM 24202</strain>
    </source>
</reference>
<dbReference type="AlphaFoldDB" id="A0AAE4ANU0"/>
<evidence type="ECO:0000313" key="2">
    <source>
        <dbReference type="Proteomes" id="UP001238163"/>
    </source>
</evidence>
<gene>
    <name evidence="1" type="ORF">J3R75_002113</name>
</gene>
<comment type="caution">
    <text evidence="1">The sequence shown here is derived from an EMBL/GenBank/DDBJ whole genome shotgun (WGS) entry which is preliminary data.</text>
</comment>
<organism evidence="1 2">
    <name type="scientific">Oligosphaera ethanolica</name>
    <dbReference type="NCBI Taxonomy" id="760260"/>
    <lineage>
        <taxon>Bacteria</taxon>
        <taxon>Pseudomonadati</taxon>
        <taxon>Lentisphaerota</taxon>
        <taxon>Oligosphaeria</taxon>
        <taxon>Oligosphaerales</taxon>
        <taxon>Oligosphaeraceae</taxon>
        <taxon>Oligosphaera</taxon>
    </lineage>
</organism>
<keyword evidence="2" id="KW-1185">Reference proteome</keyword>
<evidence type="ECO:0000313" key="1">
    <source>
        <dbReference type="EMBL" id="MDQ0290006.1"/>
    </source>
</evidence>
<sequence length="168" mass="19490">MSEFTEGNLRIQFPTDVQVRKFDTARQHGRLNCMKAVDFIAELDDRYLFIEFKDPQHPKAQQTDRDEFIEKLGQGAIDEDLKYKYRDSLLYEWACQRAEKPIFFYVLIALDTLTDADLLVRTDALKRKLPLSGPPSGTWIRNIVAGCAVFNLTTWNEYLPEIPVSRIA</sequence>
<proteinExistence type="predicted"/>
<dbReference type="EMBL" id="JAUSVL010000001">
    <property type="protein sequence ID" value="MDQ0290006.1"/>
    <property type="molecule type" value="Genomic_DNA"/>
</dbReference>
<name>A0AAE4ANU0_9BACT</name>
<dbReference type="Proteomes" id="UP001238163">
    <property type="component" value="Unassembled WGS sequence"/>
</dbReference>
<dbReference type="RefSeq" id="WP_307261438.1">
    <property type="nucleotide sequence ID" value="NZ_JAUSVL010000001.1"/>
</dbReference>